<accession>A0A8S5SM98</accession>
<evidence type="ECO:0000313" key="1">
    <source>
        <dbReference type="EMBL" id="DAF52137.1"/>
    </source>
</evidence>
<proteinExistence type="predicted"/>
<reference evidence="1" key="1">
    <citation type="journal article" date="2021" name="Proc. Natl. Acad. Sci. U.S.A.">
        <title>A Catalog of Tens of Thousands of Viruses from Human Metagenomes Reveals Hidden Associations with Chronic Diseases.</title>
        <authorList>
            <person name="Tisza M.J."/>
            <person name="Buck C.B."/>
        </authorList>
    </citation>
    <scope>NUCLEOTIDE SEQUENCE</scope>
    <source>
        <strain evidence="1">CtPoO4</strain>
    </source>
</reference>
<sequence length="72" mass="8483">MKRRELKIGDIIQVGYNQVRVVHDEKVSCDGCYFRPICDKGYEALGWKQENFGFCSENERLDNINVHFELVE</sequence>
<protein>
    <submittedName>
        <fullName evidence="1">Uncharacterized protein</fullName>
    </submittedName>
</protein>
<name>A0A8S5SM98_9CAUD</name>
<organism evidence="1">
    <name type="scientific">Myoviridae sp. ctPoO4</name>
    <dbReference type="NCBI Taxonomy" id="2827685"/>
    <lineage>
        <taxon>Viruses</taxon>
        <taxon>Duplodnaviria</taxon>
        <taxon>Heunggongvirae</taxon>
        <taxon>Uroviricota</taxon>
        <taxon>Caudoviricetes</taxon>
    </lineage>
</organism>
<dbReference type="EMBL" id="BK032629">
    <property type="protein sequence ID" value="DAF52137.1"/>
    <property type="molecule type" value="Genomic_DNA"/>
</dbReference>